<dbReference type="InterPro" id="IPR027408">
    <property type="entry name" value="PNPase/RNase_PH_dom_sf"/>
</dbReference>
<dbReference type="PANTHER" id="PTHR11097:SF14">
    <property type="entry name" value="EXOSOME COMPLEX COMPONENT RRP45"/>
    <property type="match status" value="1"/>
</dbReference>
<evidence type="ECO:0000313" key="6">
    <source>
        <dbReference type="Proteomes" id="UP000235145"/>
    </source>
</evidence>
<organism evidence="5 6">
    <name type="scientific">Lactuca sativa</name>
    <name type="common">Garden lettuce</name>
    <dbReference type="NCBI Taxonomy" id="4236"/>
    <lineage>
        <taxon>Eukaryota</taxon>
        <taxon>Viridiplantae</taxon>
        <taxon>Streptophyta</taxon>
        <taxon>Embryophyta</taxon>
        <taxon>Tracheophyta</taxon>
        <taxon>Spermatophyta</taxon>
        <taxon>Magnoliopsida</taxon>
        <taxon>eudicotyledons</taxon>
        <taxon>Gunneridae</taxon>
        <taxon>Pentapetalae</taxon>
        <taxon>asterids</taxon>
        <taxon>campanulids</taxon>
        <taxon>Asterales</taxon>
        <taxon>Asteraceae</taxon>
        <taxon>Cichorioideae</taxon>
        <taxon>Cichorieae</taxon>
        <taxon>Lactucinae</taxon>
        <taxon>Lactuca</taxon>
    </lineage>
</organism>
<dbReference type="EMBL" id="NBSK02000005">
    <property type="protein sequence ID" value="KAJ0204860.1"/>
    <property type="molecule type" value="Genomic_DNA"/>
</dbReference>
<comment type="subcellular location">
    <subcellularLocation>
        <location evidence="2">Cytoplasm</location>
    </subcellularLocation>
    <subcellularLocation>
        <location evidence="1">Nucleus</location>
    </subcellularLocation>
</comment>
<dbReference type="GO" id="GO:0005737">
    <property type="term" value="C:cytoplasm"/>
    <property type="evidence" value="ECO:0007669"/>
    <property type="project" value="UniProtKB-SubCell"/>
</dbReference>
<dbReference type="PANTHER" id="PTHR11097">
    <property type="entry name" value="EXOSOME COMPLEX EXONUCLEASE RIBOSOMAL RNA PROCESSING PROTEIN"/>
    <property type="match status" value="1"/>
</dbReference>
<dbReference type="SUPFAM" id="SSF54211">
    <property type="entry name" value="Ribosomal protein S5 domain 2-like"/>
    <property type="match status" value="1"/>
</dbReference>
<evidence type="ECO:0000256" key="1">
    <source>
        <dbReference type="ARBA" id="ARBA00004123"/>
    </source>
</evidence>
<dbReference type="Proteomes" id="UP000235145">
    <property type="component" value="Unassembled WGS sequence"/>
</dbReference>
<proteinExistence type="inferred from homology"/>
<keyword evidence="6" id="KW-1185">Reference proteome</keyword>
<keyword evidence="4" id="KW-0963">Cytoplasm</keyword>
<name>A0A9R1VEW7_LACSA</name>
<dbReference type="InterPro" id="IPR050590">
    <property type="entry name" value="Exosome_comp_Rrp42_subfam"/>
</dbReference>
<dbReference type="InterPro" id="IPR020568">
    <property type="entry name" value="Ribosomal_Su5_D2-typ_SF"/>
</dbReference>
<evidence type="ECO:0000256" key="2">
    <source>
        <dbReference type="ARBA" id="ARBA00004496"/>
    </source>
</evidence>
<comment type="similarity">
    <text evidence="3">Belongs to the RNase PH family.</text>
</comment>
<evidence type="ECO:0000256" key="4">
    <source>
        <dbReference type="ARBA" id="ARBA00022490"/>
    </source>
</evidence>
<accession>A0A9R1VEW7</accession>
<dbReference type="GO" id="GO:0005634">
    <property type="term" value="C:nucleus"/>
    <property type="evidence" value="ECO:0007669"/>
    <property type="project" value="UniProtKB-SubCell"/>
</dbReference>
<gene>
    <name evidence="5" type="ORF">LSAT_V11C500246770</name>
</gene>
<dbReference type="AlphaFoldDB" id="A0A9R1VEW7"/>
<comment type="caution">
    <text evidence="5">The sequence shown here is derived from an EMBL/GenBank/DDBJ whole genome shotgun (WGS) entry which is preliminary data.</text>
</comment>
<dbReference type="Gene3D" id="3.30.230.70">
    <property type="entry name" value="GHMP Kinase, N-terminal domain"/>
    <property type="match status" value="2"/>
</dbReference>
<reference evidence="5 6" key="1">
    <citation type="journal article" date="2017" name="Nat. Commun.">
        <title>Genome assembly with in vitro proximity ligation data and whole-genome triplication in lettuce.</title>
        <authorList>
            <person name="Reyes-Chin-Wo S."/>
            <person name="Wang Z."/>
            <person name="Yang X."/>
            <person name="Kozik A."/>
            <person name="Arikit S."/>
            <person name="Song C."/>
            <person name="Xia L."/>
            <person name="Froenicke L."/>
            <person name="Lavelle D.O."/>
            <person name="Truco M.J."/>
            <person name="Xia R."/>
            <person name="Zhu S."/>
            <person name="Xu C."/>
            <person name="Xu H."/>
            <person name="Xu X."/>
            <person name="Cox K."/>
            <person name="Korf I."/>
            <person name="Meyers B.C."/>
            <person name="Michelmore R.W."/>
        </authorList>
    </citation>
    <scope>NUCLEOTIDE SEQUENCE [LARGE SCALE GENOMIC DNA]</scope>
    <source>
        <strain evidence="6">cv. Salinas</strain>
        <tissue evidence="5">Seedlings</tissue>
    </source>
</reference>
<evidence type="ECO:0000256" key="3">
    <source>
        <dbReference type="ARBA" id="ARBA00006678"/>
    </source>
</evidence>
<evidence type="ECO:0000313" key="5">
    <source>
        <dbReference type="EMBL" id="KAJ0204860.1"/>
    </source>
</evidence>
<protein>
    <submittedName>
        <fullName evidence="5">Uncharacterized protein</fullName>
    </submittedName>
</protein>
<sequence length="140" mass="16104">MYAFGLSLISTSSSVFSLINPSVTVSVNEKKFIESALRSDLRVDGRRPFDYRKLSIIFKRPNEGTLAIYTEFSPMADPSFDSGRLGESAIELWRIVDRGLRYDSLFTCLSFYFSNFWSSGLHLIFFQSCDLHDYIHIWSS</sequence>